<sequence length="255" mass="29491">MKMDRINDNTIRVLINNEDLSEHGITVLDLLGDHKQIEEFFYSVLDEIDTDHQFQGDNEALTFQVLPNKNGLELFISKADPNDPEKTQQTNDTVSDYIRNQLKNESNFSSDEFFKNNPDLFKGKDDNYYDKYDAMNYSDMKDNLNNMDSFGDESYGNMKEAIIKMNSFEDFIALSKRLRIENGASSLFIYKGKYYLGLMFVRNLDGSNDDIINNSIALAYEFGHKTDVTIEVLNEYGKKIMATSALELAKYYFKD</sequence>
<keyword evidence="3" id="KW-1185">Reference proteome</keyword>
<comment type="caution">
    <text evidence="2">The sequence shown here is derived from an EMBL/GenBank/DDBJ whole genome shotgun (WGS) entry which is preliminary data.</text>
</comment>
<dbReference type="PANTHER" id="PTHR39161">
    <property type="entry name" value="ADAPTER PROTEIN MECA"/>
    <property type="match status" value="1"/>
</dbReference>
<dbReference type="Proteomes" id="UP001370590">
    <property type="component" value="Unassembled WGS sequence"/>
</dbReference>
<organism evidence="2 3">
    <name type="scientific">Nicoliella lavandulae</name>
    <dbReference type="NCBI Taxonomy" id="3082954"/>
    <lineage>
        <taxon>Bacteria</taxon>
        <taxon>Bacillati</taxon>
        <taxon>Bacillota</taxon>
        <taxon>Bacilli</taxon>
        <taxon>Lactobacillales</taxon>
        <taxon>Lactobacillaceae</taxon>
        <taxon>Nicoliella</taxon>
    </lineage>
</organism>
<name>A0ABU8SLQ4_9LACO</name>
<gene>
    <name evidence="2" type="ORF">R4146_06500</name>
</gene>
<protein>
    <submittedName>
        <fullName evidence="2">Adaptor protein MecA</fullName>
    </submittedName>
</protein>
<comment type="similarity">
    <text evidence="1">Belongs to the MecA family.</text>
</comment>
<dbReference type="PANTHER" id="PTHR39161:SF1">
    <property type="entry name" value="ADAPTER PROTEIN MECA 1"/>
    <property type="match status" value="1"/>
</dbReference>
<evidence type="ECO:0000256" key="1">
    <source>
        <dbReference type="ARBA" id="ARBA00005397"/>
    </source>
</evidence>
<evidence type="ECO:0000313" key="2">
    <source>
        <dbReference type="EMBL" id="MEJ6400811.1"/>
    </source>
</evidence>
<dbReference type="Gene3D" id="3.30.70.1950">
    <property type="match status" value="1"/>
</dbReference>
<dbReference type="EMBL" id="JAWMWH010000001">
    <property type="protein sequence ID" value="MEJ6400811.1"/>
    <property type="molecule type" value="Genomic_DNA"/>
</dbReference>
<proteinExistence type="inferred from homology"/>
<dbReference type="InterPro" id="IPR008681">
    <property type="entry name" value="Neg-reg_MecA"/>
</dbReference>
<dbReference type="InterPro" id="IPR038471">
    <property type="entry name" value="MecA_C_sf"/>
</dbReference>
<dbReference type="Pfam" id="PF05389">
    <property type="entry name" value="MecA"/>
    <property type="match status" value="1"/>
</dbReference>
<dbReference type="PIRSF" id="PIRSF029008">
    <property type="entry name" value="MecA"/>
    <property type="match status" value="1"/>
</dbReference>
<accession>A0ABU8SLQ4</accession>
<evidence type="ECO:0000313" key="3">
    <source>
        <dbReference type="Proteomes" id="UP001370590"/>
    </source>
</evidence>
<reference evidence="2 3" key="1">
    <citation type="submission" date="2023-10" db="EMBL/GenBank/DDBJ databases">
        <title>Nicoliella lavandulae sp. nov. isolated from Lavandula angustifolia flowers.</title>
        <authorList>
            <person name="Alcantara C."/>
            <person name="Zuniga M."/>
            <person name="Landete J.M."/>
            <person name="Monedero V."/>
        </authorList>
    </citation>
    <scope>NUCLEOTIDE SEQUENCE [LARGE SCALE GENOMIC DNA]</scope>
    <source>
        <strain evidence="2 3">Es01</strain>
    </source>
</reference>